<evidence type="ECO:0000256" key="4">
    <source>
        <dbReference type="ARBA" id="ARBA00022989"/>
    </source>
</evidence>
<gene>
    <name evidence="8" type="ORF">ACFSC7_15320</name>
</gene>
<feature type="transmembrane region" description="Helical" evidence="6">
    <location>
        <begin position="57"/>
        <end position="78"/>
    </location>
</feature>
<feature type="transmembrane region" description="Helical" evidence="6">
    <location>
        <begin position="135"/>
        <end position="157"/>
    </location>
</feature>
<feature type="transmembrane region" description="Helical" evidence="6">
    <location>
        <begin position="112"/>
        <end position="129"/>
    </location>
</feature>
<evidence type="ECO:0000259" key="7">
    <source>
        <dbReference type="Pfam" id="PF00892"/>
    </source>
</evidence>
<organism evidence="8 9">
    <name type="scientific">Roseibium aestuarii</name>
    <dbReference type="NCBI Taxonomy" id="2600299"/>
    <lineage>
        <taxon>Bacteria</taxon>
        <taxon>Pseudomonadati</taxon>
        <taxon>Pseudomonadota</taxon>
        <taxon>Alphaproteobacteria</taxon>
        <taxon>Hyphomicrobiales</taxon>
        <taxon>Stappiaceae</taxon>
        <taxon>Roseibium</taxon>
    </lineage>
</organism>
<evidence type="ECO:0000313" key="8">
    <source>
        <dbReference type="EMBL" id="MFD1696887.1"/>
    </source>
</evidence>
<feature type="domain" description="EamA" evidence="7">
    <location>
        <begin position="2"/>
        <end position="129"/>
    </location>
</feature>
<comment type="similarity">
    <text evidence="2">Belongs to the drug/metabolite transporter (DMT) superfamily. 10 TMS drug/metabolite exporter (DME) (TC 2.A.7.3) family.</text>
</comment>
<accession>A0ABW4JYI0</accession>
<evidence type="ECO:0000256" key="6">
    <source>
        <dbReference type="SAM" id="Phobius"/>
    </source>
</evidence>
<evidence type="ECO:0000256" key="1">
    <source>
        <dbReference type="ARBA" id="ARBA00004141"/>
    </source>
</evidence>
<dbReference type="InterPro" id="IPR037185">
    <property type="entry name" value="EmrE-like"/>
</dbReference>
<dbReference type="PANTHER" id="PTHR22911:SF6">
    <property type="entry name" value="SOLUTE CARRIER FAMILY 35 MEMBER G1"/>
    <property type="match status" value="1"/>
</dbReference>
<keyword evidence="9" id="KW-1185">Reference proteome</keyword>
<feature type="transmembrane region" description="Helical" evidence="6">
    <location>
        <begin position="241"/>
        <end position="269"/>
    </location>
</feature>
<feature type="transmembrane region" description="Helical" evidence="6">
    <location>
        <begin position="169"/>
        <end position="187"/>
    </location>
</feature>
<name>A0ABW4JYI0_9HYPH</name>
<keyword evidence="5 6" id="KW-0472">Membrane</keyword>
<dbReference type="PANTHER" id="PTHR22911">
    <property type="entry name" value="ACYL-MALONYL CONDENSING ENZYME-RELATED"/>
    <property type="match status" value="1"/>
</dbReference>
<keyword evidence="3 6" id="KW-0812">Transmembrane</keyword>
<dbReference type="InterPro" id="IPR000620">
    <property type="entry name" value="EamA_dom"/>
</dbReference>
<dbReference type="RefSeq" id="WP_244304593.1">
    <property type="nucleotide sequence ID" value="NZ_JBHUFA010000012.1"/>
</dbReference>
<keyword evidence="4 6" id="KW-1133">Transmembrane helix</keyword>
<feature type="domain" description="EamA" evidence="7">
    <location>
        <begin position="140"/>
        <end position="269"/>
    </location>
</feature>
<comment type="subcellular location">
    <subcellularLocation>
        <location evidence="1">Membrane</location>
        <topology evidence="1">Multi-pass membrane protein</topology>
    </subcellularLocation>
</comment>
<dbReference type="EMBL" id="JBHUFA010000012">
    <property type="protein sequence ID" value="MFD1696887.1"/>
    <property type="molecule type" value="Genomic_DNA"/>
</dbReference>
<reference evidence="9" key="1">
    <citation type="journal article" date="2019" name="Int. J. Syst. Evol. Microbiol.">
        <title>The Global Catalogue of Microorganisms (GCM) 10K type strain sequencing project: providing services to taxonomists for standard genome sequencing and annotation.</title>
        <authorList>
            <consortium name="The Broad Institute Genomics Platform"/>
            <consortium name="The Broad Institute Genome Sequencing Center for Infectious Disease"/>
            <person name="Wu L."/>
            <person name="Ma J."/>
        </authorList>
    </citation>
    <scope>NUCLEOTIDE SEQUENCE [LARGE SCALE GENOMIC DNA]</scope>
    <source>
        <strain evidence="9">JCM 3369</strain>
    </source>
</reference>
<evidence type="ECO:0000256" key="2">
    <source>
        <dbReference type="ARBA" id="ARBA00009853"/>
    </source>
</evidence>
<feature type="transmembrane region" description="Helical" evidence="6">
    <location>
        <begin position="84"/>
        <end position="105"/>
    </location>
</feature>
<proteinExistence type="inferred from homology"/>
<feature type="transmembrane region" description="Helical" evidence="6">
    <location>
        <begin position="199"/>
        <end position="220"/>
    </location>
</feature>
<protein>
    <submittedName>
        <fullName evidence="8">DMT family transporter</fullName>
    </submittedName>
</protein>
<dbReference type="SUPFAM" id="SSF103481">
    <property type="entry name" value="Multidrug resistance efflux transporter EmrE"/>
    <property type="match status" value="2"/>
</dbReference>
<evidence type="ECO:0000256" key="3">
    <source>
        <dbReference type="ARBA" id="ARBA00022692"/>
    </source>
</evidence>
<evidence type="ECO:0000256" key="5">
    <source>
        <dbReference type="ARBA" id="ARBA00023136"/>
    </source>
</evidence>
<evidence type="ECO:0000313" key="9">
    <source>
        <dbReference type="Proteomes" id="UP001597327"/>
    </source>
</evidence>
<dbReference type="Proteomes" id="UP001597327">
    <property type="component" value="Unassembled WGS sequence"/>
</dbReference>
<sequence>MVLAGMSFAAVNVALQTATMKLGMGSASVVFWQYGAALLCGLPWLARQGLASLRTGLLRLHLLRIVLAVVGVQLWGAGLARVEIWQAIALVMSSPFFVILGARLFLKERVGLARLGATLVGFAGVAVILEPWAQGWNVAALLPVGAAAFWGAASLMTKRLSREERPETVTAYLLLLLTPVNLLLALGDGLDLPTTPLGILAIAGAGVFTVTANYCLTLAYSKADATYVQPFDHLKLPLNVAFGFLVFGFAPSGAFWPGALMIVAASLYVMQDEARRQGRVPVGGAEAARDGAR</sequence>
<feature type="transmembrane region" description="Helical" evidence="6">
    <location>
        <begin position="26"/>
        <end position="45"/>
    </location>
</feature>
<dbReference type="Pfam" id="PF00892">
    <property type="entry name" value="EamA"/>
    <property type="match status" value="2"/>
</dbReference>
<comment type="caution">
    <text evidence="8">The sequence shown here is derived from an EMBL/GenBank/DDBJ whole genome shotgun (WGS) entry which is preliminary data.</text>
</comment>